<evidence type="ECO:0000256" key="1">
    <source>
        <dbReference type="ARBA" id="ARBA00006484"/>
    </source>
</evidence>
<dbReference type="PRINTS" id="PR00081">
    <property type="entry name" value="GDHRDH"/>
</dbReference>
<dbReference type="InterPro" id="IPR036291">
    <property type="entry name" value="NAD(P)-bd_dom_sf"/>
</dbReference>
<evidence type="ECO:0000256" key="2">
    <source>
        <dbReference type="ARBA" id="ARBA00023002"/>
    </source>
</evidence>
<proteinExistence type="inferred from homology"/>
<dbReference type="FunFam" id="3.40.50.720:FF:000084">
    <property type="entry name" value="Short-chain dehydrogenase reductase"/>
    <property type="match status" value="1"/>
</dbReference>
<comment type="similarity">
    <text evidence="1">Belongs to the short-chain dehydrogenases/reductases (SDR) family.</text>
</comment>
<dbReference type="Proteomes" id="UP000280197">
    <property type="component" value="Chromosome"/>
</dbReference>
<keyword evidence="2" id="KW-0560">Oxidoreductase</keyword>
<dbReference type="KEGG" id="saqu:EJC51_01545"/>
<dbReference type="SMART" id="SM00822">
    <property type="entry name" value="PKS_KR"/>
    <property type="match status" value="1"/>
</dbReference>
<dbReference type="PANTHER" id="PTHR43975">
    <property type="entry name" value="ZGC:101858"/>
    <property type="match status" value="1"/>
</dbReference>
<protein>
    <submittedName>
        <fullName evidence="4">SDR family oxidoreductase</fullName>
    </submittedName>
</protein>
<dbReference type="SUPFAM" id="SSF51735">
    <property type="entry name" value="NAD(P)-binding Rossmann-fold domains"/>
    <property type="match status" value="1"/>
</dbReference>
<dbReference type="GO" id="GO:0016491">
    <property type="term" value="F:oxidoreductase activity"/>
    <property type="evidence" value="ECO:0007669"/>
    <property type="project" value="UniProtKB-KW"/>
</dbReference>
<dbReference type="EMBL" id="CP034463">
    <property type="protein sequence ID" value="AZP23032.1"/>
    <property type="molecule type" value="Genomic_DNA"/>
</dbReference>
<dbReference type="InterPro" id="IPR020904">
    <property type="entry name" value="Sc_DH/Rdtase_CS"/>
</dbReference>
<accession>A0A3S9IFC1</accession>
<feature type="domain" description="Ketoreductase" evidence="3">
    <location>
        <begin position="16"/>
        <end position="190"/>
    </location>
</feature>
<evidence type="ECO:0000313" key="4">
    <source>
        <dbReference type="EMBL" id="AZP23032.1"/>
    </source>
</evidence>
<dbReference type="CDD" id="cd05233">
    <property type="entry name" value="SDR_c"/>
    <property type="match status" value="1"/>
</dbReference>
<dbReference type="PROSITE" id="PS00061">
    <property type="entry name" value="ADH_SHORT"/>
    <property type="match status" value="1"/>
</dbReference>
<name>A0A3S9IFC1_9ACTN</name>
<sequence length="258" mass="27262">MFYDADADPSAQSRKHVAIVTGAGSGIGRAIALTFAEAGVHVLGVGRREEPLKEIAAANGNIEVLAIDVCQDGAPAEIVSTAVQKWGRLDYLINNAGATAVMPLAETDKEVVLRLLELNVVAPSLLAHAALPHLRETSGTIINLSSTYGHRPMAGGAHYAATKAAIEQMTRSWALELAGEGIRVNSVAPGPTQTDVMLHAGLSPEAANDVYAYERERIPTHHIARTEEVAHWVLRLAEPAGRHATGQVITVDGGLELI</sequence>
<organism evidence="4 5">
    <name type="scientific">Streptomyces aquilus</name>
    <dbReference type="NCBI Taxonomy" id="2548456"/>
    <lineage>
        <taxon>Bacteria</taxon>
        <taxon>Bacillati</taxon>
        <taxon>Actinomycetota</taxon>
        <taxon>Actinomycetes</taxon>
        <taxon>Kitasatosporales</taxon>
        <taxon>Streptomycetaceae</taxon>
        <taxon>Streptomyces</taxon>
    </lineage>
</organism>
<dbReference type="PRINTS" id="PR00080">
    <property type="entry name" value="SDRFAMILY"/>
</dbReference>
<gene>
    <name evidence="4" type="ORF">EJC51_01545</name>
</gene>
<dbReference type="PANTHER" id="PTHR43975:SF2">
    <property type="entry name" value="EG:BACR7A4.14 PROTEIN-RELATED"/>
    <property type="match status" value="1"/>
</dbReference>
<dbReference type="InterPro" id="IPR002347">
    <property type="entry name" value="SDR_fam"/>
</dbReference>
<evidence type="ECO:0000313" key="5">
    <source>
        <dbReference type="Proteomes" id="UP000280197"/>
    </source>
</evidence>
<dbReference type="InterPro" id="IPR057326">
    <property type="entry name" value="KR_dom"/>
</dbReference>
<dbReference type="AlphaFoldDB" id="A0A3S9IFC1"/>
<keyword evidence="5" id="KW-1185">Reference proteome</keyword>
<dbReference type="Gene3D" id="3.40.50.720">
    <property type="entry name" value="NAD(P)-binding Rossmann-like Domain"/>
    <property type="match status" value="1"/>
</dbReference>
<reference evidence="4 5" key="1">
    <citation type="submission" date="2018-12" db="EMBL/GenBank/DDBJ databases">
        <authorList>
            <person name="Li K."/>
        </authorList>
    </citation>
    <scope>NUCLEOTIDE SEQUENCE [LARGE SCALE GENOMIC DNA]</scope>
    <source>
        <strain evidence="5">CR22</strain>
    </source>
</reference>
<dbReference type="Pfam" id="PF13561">
    <property type="entry name" value="adh_short_C2"/>
    <property type="match status" value="1"/>
</dbReference>
<evidence type="ECO:0000259" key="3">
    <source>
        <dbReference type="SMART" id="SM00822"/>
    </source>
</evidence>